<keyword evidence="6 10" id="KW-1133">Transmembrane helix</keyword>
<evidence type="ECO:0000256" key="5">
    <source>
        <dbReference type="ARBA" id="ARBA00022792"/>
    </source>
</evidence>
<gene>
    <name evidence="11" type="ORF">RF55_17272</name>
</gene>
<organism evidence="11 12">
    <name type="scientific">Lasius niger</name>
    <name type="common">Black garden ant</name>
    <dbReference type="NCBI Taxonomy" id="67767"/>
    <lineage>
        <taxon>Eukaryota</taxon>
        <taxon>Metazoa</taxon>
        <taxon>Ecdysozoa</taxon>
        <taxon>Arthropoda</taxon>
        <taxon>Hexapoda</taxon>
        <taxon>Insecta</taxon>
        <taxon>Pterygota</taxon>
        <taxon>Neoptera</taxon>
        <taxon>Endopterygota</taxon>
        <taxon>Hymenoptera</taxon>
        <taxon>Apocrita</taxon>
        <taxon>Aculeata</taxon>
        <taxon>Formicoidea</taxon>
        <taxon>Formicidae</taxon>
        <taxon>Formicinae</taxon>
        <taxon>Lasius</taxon>
        <taxon>Lasius</taxon>
    </lineage>
</organism>
<reference evidence="11 12" key="1">
    <citation type="submission" date="2015-04" db="EMBL/GenBank/DDBJ databases">
        <title>Lasius niger genome sequencing.</title>
        <authorList>
            <person name="Konorov E.A."/>
            <person name="Nikitin M.A."/>
            <person name="Kirill M.V."/>
            <person name="Chang P."/>
        </authorList>
    </citation>
    <scope>NUCLEOTIDE SEQUENCE [LARGE SCALE GENOMIC DNA]</scope>
    <source>
        <tissue evidence="11">Whole</tissue>
    </source>
</reference>
<comment type="subcellular location">
    <subcellularLocation>
        <location evidence="1">Mitochondrion inner membrane</location>
    </subcellularLocation>
</comment>
<feature type="transmembrane region" description="Helical" evidence="10">
    <location>
        <begin position="55"/>
        <end position="74"/>
    </location>
</feature>
<dbReference type="GO" id="GO:0033617">
    <property type="term" value="P:mitochondrial respiratory chain complex IV assembly"/>
    <property type="evidence" value="ECO:0007669"/>
    <property type="project" value="InterPro"/>
</dbReference>
<evidence type="ECO:0000256" key="4">
    <source>
        <dbReference type="ARBA" id="ARBA00022692"/>
    </source>
</evidence>
<comment type="similarity">
    <text evidence="2">Belongs to the COX20 family.</text>
</comment>
<feature type="transmembrane region" description="Helical" evidence="10">
    <location>
        <begin position="32"/>
        <end position="49"/>
    </location>
</feature>
<keyword evidence="5" id="KW-0999">Mitochondrion inner membrane</keyword>
<dbReference type="PRINTS" id="PR02049">
    <property type="entry name" value="PROTEINF36A"/>
</dbReference>
<dbReference type="Proteomes" id="UP000036403">
    <property type="component" value="Unassembled WGS sequence"/>
</dbReference>
<accession>A0A0J7K316</accession>
<dbReference type="InterPro" id="IPR022533">
    <property type="entry name" value="Cox20"/>
</dbReference>
<comment type="caution">
    <text evidence="11">The sequence shown here is derived from an EMBL/GenBank/DDBJ whole genome shotgun (WGS) entry which is preliminary data.</text>
</comment>
<dbReference type="PANTHER" id="PTHR31586">
    <property type="entry name" value="CYTOCHROME C OXIDASE PROTEIN 20"/>
    <property type="match status" value="1"/>
</dbReference>
<evidence type="ECO:0000256" key="1">
    <source>
        <dbReference type="ARBA" id="ARBA00004273"/>
    </source>
</evidence>
<keyword evidence="7" id="KW-0496">Mitochondrion</keyword>
<feature type="region of interest" description="Disordered" evidence="9">
    <location>
        <begin position="97"/>
        <end position="119"/>
    </location>
</feature>
<evidence type="ECO:0000313" key="11">
    <source>
        <dbReference type="EMBL" id="KMQ84709.1"/>
    </source>
</evidence>
<sequence>MDTENIDEYNRSEPVMLFGRDIRKIPCFKQSMLYGIYSGFATGLATFMLTSRIRFSTNMALGSYMGVSVVYWCYCRYDHVKQKYALSELQHILRQRTVGSTEEEVDEAFQKQQGKLVDA</sequence>
<dbReference type="PANTHER" id="PTHR31586:SF1">
    <property type="entry name" value="CYTOCHROME C OXIDASE ASSEMBLY PROTEIN COX20, MITOCHONDRIAL"/>
    <property type="match status" value="1"/>
</dbReference>
<keyword evidence="12" id="KW-1185">Reference proteome</keyword>
<dbReference type="Pfam" id="PF12597">
    <property type="entry name" value="Cox20"/>
    <property type="match status" value="1"/>
</dbReference>
<evidence type="ECO:0000256" key="7">
    <source>
        <dbReference type="ARBA" id="ARBA00023128"/>
    </source>
</evidence>
<dbReference type="PaxDb" id="67767-A0A0J7K316"/>
<evidence type="ECO:0000313" key="12">
    <source>
        <dbReference type="Proteomes" id="UP000036403"/>
    </source>
</evidence>
<evidence type="ECO:0000256" key="10">
    <source>
        <dbReference type="SAM" id="Phobius"/>
    </source>
</evidence>
<evidence type="ECO:0000256" key="3">
    <source>
        <dbReference type="ARBA" id="ARBA00017689"/>
    </source>
</evidence>
<proteinExistence type="inferred from homology"/>
<name>A0A0J7K316_LASNI</name>
<evidence type="ECO:0000256" key="8">
    <source>
        <dbReference type="ARBA" id="ARBA00023136"/>
    </source>
</evidence>
<protein>
    <recommendedName>
        <fullName evidence="3">Cytochrome c oxidase assembly protein COX20, mitochondrial</fullName>
    </recommendedName>
</protein>
<dbReference type="GO" id="GO:0005743">
    <property type="term" value="C:mitochondrial inner membrane"/>
    <property type="evidence" value="ECO:0007669"/>
    <property type="project" value="UniProtKB-SubCell"/>
</dbReference>
<evidence type="ECO:0000256" key="9">
    <source>
        <dbReference type="SAM" id="MobiDB-lite"/>
    </source>
</evidence>
<keyword evidence="4 10" id="KW-0812">Transmembrane</keyword>
<keyword evidence="8 10" id="KW-0472">Membrane</keyword>
<evidence type="ECO:0000256" key="6">
    <source>
        <dbReference type="ARBA" id="ARBA00022989"/>
    </source>
</evidence>
<dbReference type="OrthoDB" id="14603at2759"/>
<evidence type="ECO:0000256" key="2">
    <source>
        <dbReference type="ARBA" id="ARBA00009575"/>
    </source>
</evidence>
<dbReference type="EMBL" id="LBMM01015689">
    <property type="protein sequence ID" value="KMQ84709.1"/>
    <property type="molecule type" value="Genomic_DNA"/>
</dbReference>
<dbReference type="AlphaFoldDB" id="A0A0J7K316"/>